<dbReference type="Pfam" id="PF00496">
    <property type="entry name" value="SBP_bac_5"/>
    <property type="match status" value="1"/>
</dbReference>
<protein>
    <submittedName>
        <fullName evidence="2">ABC transporter substrate-binding protein</fullName>
    </submittedName>
</protein>
<dbReference type="InterPro" id="IPR039424">
    <property type="entry name" value="SBP_5"/>
</dbReference>
<accession>A0ABN2IVI7</accession>
<dbReference type="CDD" id="cd00995">
    <property type="entry name" value="PBP2_NikA_DppA_OppA_like"/>
    <property type="match status" value="1"/>
</dbReference>
<reference evidence="2 3" key="1">
    <citation type="journal article" date="2019" name="Int. J. Syst. Evol. Microbiol.">
        <title>The Global Catalogue of Microorganisms (GCM) 10K type strain sequencing project: providing services to taxonomists for standard genome sequencing and annotation.</title>
        <authorList>
            <consortium name="The Broad Institute Genomics Platform"/>
            <consortium name="The Broad Institute Genome Sequencing Center for Infectious Disease"/>
            <person name="Wu L."/>
            <person name="Ma J."/>
        </authorList>
    </citation>
    <scope>NUCLEOTIDE SEQUENCE [LARGE SCALE GENOMIC DNA]</scope>
    <source>
        <strain evidence="2 3">JCM 15589</strain>
    </source>
</reference>
<dbReference type="EMBL" id="BAAAPM010000003">
    <property type="protein sequence ID" value="GAA1712652.1"/>
    <property type="molecule type" value="Genomic_DNA"/>
</dbReference>
<dbReference type="PANTHER" id="PTHR30290">
    <property type="entry name" value="PERIPLASMIC BINDING COMPONENT OF ABC TRANSPORTER"/>
    <property type="match status" value="1"/>
</dbReference>
<comment type="caution">
    <text evidence="2">The sequence shown here is derived from an EMBL/GenBank/DDBJ whole genome shotgun (WGS) entry which is preliminary data.</text>
</comment>
<dbReference type="Proteomes" id="UP001501138">
    <property type="component" value="Unassembled WGS sequence"/>
</dbReference>
<gene>
    <name evidence="2" type="ORF">GCM10009809_05970</name>
</gene>
<dbReference type="Gene3D" id="3.40.190.10">
    <property type="entry name" value="Periplasmic binding protein-like II"/>
    <property type="match status" value="1"/>
</dbReference>
<evidence type="ECO:0000313" key="3">
    <source>
        <dbReference type="Proteomes" id="UP001501138"/>
    </source>
</evidence>
<dbReference type="InterPro" id="IPR000914">
    <property type="entry name" value="SBP_5_dom"/>
</dbReference>
<evidence type="ECO:0000313" key="2">
    <source>
        <dbReference type="EMBL" id="GAA1712652.1"/>
    </source>
</evidence>
<evidence type="ECO:0000259" key="1">
    <source>
        <dbReference type="Pfam" id="PF00496"/>
    </source>
</evidence>
<name>A0ABN2IVI7_9MICO</name>
<sequence length="580" mass="62896">MTRGLFVIRLTAHSAVRADTRLPLVAGRPDGERPTQEDHVTPRRRLAGIGAFTLASALLLSACGGGSGEDPEATEDTGASTGIVTVSNGEPQNPLIPTMTNETNGSQVITSLFAGLVYYDADGVPQNEMAESIESDDNQTWTITIKDGWQFTDGTPVTAQSYVDAWNYGAKLSNAQNLSYFFEPIEGFSYEKDSELTGLTVVSDTEFTVQLTQPESDFPLRLGYSAFMPLPEAFFEDPEALGEAPVGNGPYMLDEWVHNEQISLVPNPDYQGGREVQNGGVDLIAYTEENTAYNDLLGGDLDIVKNVPSSSFATFETDLGERAVNQPAAVIQVINVPEYLKEFQGEAGTMRRAAISMAIDRETITDTLYNGTRTPAKDFSSPVITGWTEEVPGNEVLTYDAAGAKAMWDEAESMDPVGADFTLFIASNADSDHQPWVDAVCNNVRDALGIDCEFDPYATFDEFLDARDNESLKGLFRGGWQADYPAMSNFLGPIYGTGAGSNDMGYSNKEFDAKMTEGNGAATPEEATASYIEAQSILFEDVPGIPLWYQNATGGYAETVDNVVFGWDSDPLLYQVTKSE</sequence>
<dbReference type="PIRSF" id="PIRSF002741">
    <property type="entry name" value="MppA"/>
    <property type="match status" value="1"/>
</dbReference>
<organism evidence="2 3">
    <name type="scientific">Isoptericola hypogeus</name>
    <dbReference type="NCBI Taxonomy" id="300179"/>
    <lineage>
        <taxon>Bacteria</taxon>
        <taxon>Bacillati</taxon>
        <taxon>Actinomycetota</taxon>
        <taxon>Actinomycetes</taxon>
        <taxon>Micrococcales</taxon>
        <taxon>Promicromonosporaceae</taxon>
        <taxon>Isoptericola</taxon>
    </lineage>
</organism>
<dbReference type="PANTHER" id="PTHR30290:SF83">
    <property type="entry name" value="ABC TRANSPORTER SUBSTRATE-BINDING PROTEIN"/>
    <property type="match status" value="1"/>
</dbReference>
<proteinExistence type="predicted"/>
<dbReference type="Gene3D" id="3.90.76.10">
    <property type="entry name" value="Dipeptide-binding Protein, Domain 1"/>
    <property type="match status" value="1"/>
</dbReference>
<dbReference type="Gene3D" id="3.10.105.10">
    <property type="entry name" value="Dipeptide-binding Protein, Domain 3"/>
    <property type="match status" value="1"/>
</dbReference>
<keyword evidence="3" id="KW-1185">Reference proteome</keyword>
<feature type="domain" description="Solute-binding protein family 5" evidence="1">
    <location>
        <begin position="125"/>
        <end position="501"/>
    </location>
</feature>
<dbReference type="SUPFAM" id="SSF53850">
    <property type="entry name" value="Periplasmic binding protein-like II"/>
    <property type="match status" value="1"/>
</dbReference>
<dbReference type="InterPro" id="IPR030678">
    <property type="entry name" value="Peptide/Ni-bd"/>
</dbReference>